<dbReference type="InterPro" id="IPR042173">
    <property type="entry name" value="RNase_J_2"/>
</dbReference>
<evidence type="ECO:0000256" key="2">
    <source>
        <dbReference type="ARBA" id="ARBA00022723"/>
    </source>
</evidence>
<dbReference type="Gene3D" id="3.60.15.10">
    <property type="entry name" value="Ribonuclease Z/Hydroxyacylglutathione hydrolase-like"/>
    <property type="match status" value="1"/>
</dbReference>
<keyword evidence="9" id="KW-1185">Reference proteome</keyword>
<dbReference type="OrthoDB" id="9803916at2"/>
<gene>
    <name evidence="8" type="ORF">DN062_02335</name>
</gene>
<keyword evidence="3" id="KW-0378">Hydrolase</keyword>
<dbReference type="InterPro" id="IPR036866">
    <property type="entry name" value="RibonucZ/Hydroxyglut_hydro"/>
</dbReference>
<dbReference type="EMBL" id="QKRX01000002">
    <property type="protein sequence ID" value="RAU19132.1"/>
    <property type="molecule type" value="Genomic_DNA"/>
</dbReference>
<dbReference type="GO" id="GO:0046872">
    <property type="term" value="F:metal ion binding"/>
    <property type="evidence" value="ECO:0007669"/>
    <property type="project" value="UniProtKB-KW"/>
</dbReference>
<keyword evidence="4" id="KW-0862">Zinc</keyword>
<evidence type="ECO:0000313" key="8">
    <source>
        <dbReference type="EMBL" id="RAU19132.1"/>
    </source>
</evidence>
<dbReference type="PANTHER" id="PTHR43694">
    <property type="entry name" value="RIBONUCLEASE J"/>
    <property type="match status" value="1"/>
</dbReference>
<dbReference type="RefSeq" id="WP_112157203.1">
    <property type="nucleotide sequence ID" value="NZ_QKRX01000002.1"/>
</dbReference>
<evidence type="ECO:0000256" key="3">
    <source>
        <dbReference type="ARBA" id="ARBA00022801"/>
    </source>
</evidence>
<dbReference type="SUPFAM" id="SSF56281">
    <property type="entry name" value="Metallo-hydrolase/oxidoreductase"/>
    <property type="match status" value="1"/>
</dbReference>
<dbReference type="InterPro" id="IPR055132">
    <property type="entry name" value="RNase_J_b_CASP"/>
</dbReference>
<feature type="domain" description="Metallo-beta-lactamase" evidence="7">
    <location>
        <begin position="1"/>
        <end position="199"/>
    </location>
</feature>
<dbReference type="Pfam" id="PF07521">
    <property type="entry name" value="RMMBL"/>
    <property type="match status" value="1"/>
</dbReference>
<dbReference type="InterPro" id="IPR011108">
    <property type="entry name" value="RMMBL"/>
</dbReference>
<sequence length="427" mass="46868">MNLNLFGHDHQWLMVDCGLTFKAPLSGADPTLHDRVCADPQFIAQQINRLAGIVITHAHEDHLGALPFLWRRFKCPVYTTRFTAEILRRKLAETGLAGKVPIIEVNPQTPQQIGVFSVEWKAITHSIPEPYGLLIKTQAGRIFHTADWKIDAQPVTGKAFAPQIFEELGQQDITAMVCDSTNALREGHSASEAECADGLLKVIEQAKGRVVVGCFSSNIARLISLARIAQQTGRYMAVLGRSLQNMVSAAKVTGHWPKDLILIDSSHLGYLPKEEVLAVATGSQGEPRAILSRLASGHHPDLLLEPDDTVIFSSIIIPGNELLIERLVKEFKHRGIKTLQAESAEYCIHASGHPCQDELKALYSWVKPKISIPVHGEAEHIQKHAQLAKSYGVPIQLAGLNGDLYLIAPQPGIRRQVVATGRIALDS</sequence>
<dbReference type="GO" id="GO:0004527">
    <property type="term" value="F:exonuclease activity"/>
    <property type="evidence" value="ECO:0007669"/>
    <property type="project" value="UniProtKB-KW"/>
</dbReference>
<reference evidence="8 9" key="1">
    <citation type="submission" date="2018-06" db="EMBL/GenBank/DDBJ databases">
        <title>Nitrincola tibetense sp. nov., isolated from Lake XuguoCo on Tibetan Plateau.</title>
        <authorList>
            <person name="Xing P."/>
        </authorList>
    </citation>
    <scope>NUCLEOTIDE SEQUENCE [LARGE SCALE GENOMIC DNA]</scope>
    <source>
        <strain evidence="9">xg18</strain>
    </source>
</reference>
<organism evidence="8 9">
    <name type="scientific">Nitrincola tibetensis</name>
    <dbReference type="NCBI Taxonomy" id="2219697"/>
    <lineage>
        <taxon>Bacteria</taxon>
        <taxon>Pseudomonadati</taxon>
        <taxon>Pseudomonadota</taxon>
        <taxon>Gammaproteobacteria</taxon>
        <taxon>Oceanospirillales</taxon>
        <taxon>Oceanospirillaceae</taxon>
        <taxon>Nitrincola</taxon>
    </lineage>
</organism>
<dbReference type="Pfam" id="PF22505">
    <property type="entry name" value="RNase_J_b_CASP"/>
    <property type="match status" value="1"/>
</dbReference>
<keyword evidence="5" id="KW-0269">Exonuclease</keyword>
<dbReference type="SMART" id="SM00849">
    <property type="entry name" value="Lactamase_B"/>
    <property type="match status" value="1"/>
</dbReference>
<evidence type="ECO:0000313" key="9">
    <source>
        <dbReference type="Proteomes" id="UP000250744"/>
    </source>
</evidence>
<evidence type="ECO:0000256" key="5">
    <source>
        <dbReference type="ARBA" id="ARBA00022839"/>
    </source>
</evidence>
<protein>
    <submittedName>
        <fullName evidence="8">Ribonuclease J</fullName>
    </submittedName>
</protein>
<dbReference type="InterPro" id="IPR001279">
    <property type="entry name" value="Metallo-B-lactamas"/>
</dbReference>
<name>A0A364NQ29_9GAMM</name>
<evidence type="ECO:0000259" key="7">
    <source>
        <dbReference type="SMART" id="SM00849"/>
    </source>
</evidence>
<dbReference type="AlphaFoldDB" id="A0A364NQ29"/>
<dbReference type="Proteomes" id="UP000250744">
    <property type="component" value="Unassembled WGS sequence"/>
</dbReference>
<comment type="caution">
    <text evidence="8">The sequence shown here is derived from an EMBL/GenBank/DDBJ whole genome shotgun (WGS) entry which is preliminary data.</text>
</comment>
<evidence type="ECO:0000256" key="1">
    <source>
        <dbReference type="ARBA" id="ARBA00022722"/>
    </source>
</evidence>
<keyword evidence="2" id="KW-0479">Metal-binding</keyword>
<dbReference type="CDD" id="cd07714">
    <property type="entry name" value="RNaseJ_MBL-fold"/>
    <property type="match status" value="1"/>
</dbReference>
<evidence type="ECO:0000256" key="6">
    <source>
        <dbReference type="ARBA" id="ARBA00022884"/>
    </source>
</evidence>
<dbReference type="PANTHER" id="PTHR43694:SF1">
    <property type="entry name" value="RIBONUCLEASE J"/>
    <property type="match status" value="1"/>
</dbReference>
<dbReference type="Pfam" id="PF12706">
    <property type="entry name" value="Lactamase_B_2"/>
    <property type="match status" value="1"/>
</dbReference>
<keyword evidence="6" id="KW-0694">RNA-binding</keyword>
<dbReference type="GO" id="GO:0003723">
    <property type="term" value="F:RNA binding"/>
    <property type="evidence" value="ECO:0007669"/>
    <property type="project" value="UniProtKB-KW"/>
</dbReference>
<keyword evidence="1" id="KW-0540">Nuclease</keyword>
<accession>A0A364NQ29</accession>
<evidence type="ECO:0000256" key="4">
    <source>
        <dbReference type="ARBA" id="ARBA00022833"/>
    </source>
</evidence>
<proteinExistence type="predicted"/>
<dbReference type="Gene3D" id="3.40.50.10710">
    <property type="entry name" value="Metallo-hydrolase/oxidoreductase"/>
    <property type="match status" value="1"/>
</dbReference>